<gene>
    <name evidence="2" type="ORF">ACFQ4O_04190</name>
</gene>
<accession>A0ABW3Z4P2</accession>
<proteinExistence type="predicted"/>
<comment type="caution">
    <text evidence="2">The sequence shown here is derived from an EMBL/GenBank/DDBJ whole genome shotgun (WGS) entry which is preliminary data.</text>
</comment>
<dbReference type="InterPro" id="IPR012495">
    <property type="entry name" value="TadE-like_dom"/>
</dbReference>
<dbReference type="RefSeq" id="WP_378774394.1">
    <property type="nucleotide sequence ID" value="NZ_JBHTMX010000017.1"/>
</dbReference>
<feature type="domain" description="TadE-like" evidence="1">
    <location>
        <begin position="20"/>
        <end position="51"/>
    </location>
</feature>
<protein>
    <submittedName>
        <fullName evidence="2">TadE/TadG family type IV pilus assembly protein</fullName>
    </submittedName>
</protein>
<keyword evidence="3" id="KW-1185">Reference proteome</keyword>
<organism evidence="2 3">
    <name type="scientific">Methylopila musalis</name>
    <dbReference type="NCBI Taxonomy" id="1134781"/>
    <lineage>
        <taxon>Bacteria</taxon>
        <taxon>Pseudomonadati</taxon>
        <taxon>Pseudomonadota</taxon>
        <taxon>Alphaproteobacteria</taxon>
        <taxon>Hyphomicrobiales</taxon>
        <taxon>Methylopilaceae</taxon>
        <taxon>Methylopila</taxon>
    </lineage>
</organism>
<dbReference type="EMBL" id="JBHTMX010000017">
    <property type="protein sequence ID" value="MFD1331190.1"/>
    <property type="molecule type" value="Genomic_DNA"/>
</dbReference>
<sequence length="190" mass="20599">MRRARTLWRRLSRLRRSDSGVAATELALCAPFLLLLLLGGVDLARYANAYDKVGKIAFSVTDVTAQYKSLTIDGLKQVFLISGQNLPGYVSGTNGVTILSSLYLDGTTPKVRWQCASTKGSKWSSKIGVEAGTANVSATLFGDAKDNVVVAEVYYQFKPIFAYSISGTQDVYAKGLFRPRLGALNTKPCT</sequence>
<evidence type="ECO:0000313" key="3">
    <source>
        <dbReference type="Proteomes" id="UP001597171"/>
    </source>
</evidence>
<evidence type="ECO:0000313" key="2">
    <source>
        <dbReference type="EMBL" id="MFD1331190.1"/>
    </source>
</evidence>
<reference evidence="3" key="1">
    <citation type="journal article" date="2019" name="Int. J. Syst. Evol. Microbiol.">
        <title>The Global Catalogue of Microorganisms (GCM) 10K type strain sequencing project: providing services to taxonomists for standard genome sequencing and annotation.</title>
        <authorList>
            <consortium name="The Broad Institute Genomics Platform"/>
            <consortium name="The Broad Institute Genome Sequencing Center for Infectious Disease"/>
            <person name="Wu L."/>
            <person name="Ma J."/>
        </authorList>
    </citation>
    <scope>NUCLEOTIDE SEQUENCE [LARGE SCALE GENOMIC DNA]</scope>
    <source>
        <strain evidence="3">CCUG 61696</strain>
    </source>
</reference>
<name>A0ABW3Z4P2_9HYPH</name>
<dbReference type="Pfam" id="PF07811">
    <property type="entry name" value="TadE"/>
    <property type="match status" value="1"/>
</dbReference>
<evidence type="ECO:0000259" key="1">
    <source>
        <dbReference type="Pfam" id="PF07811"/>
    </source>
</evidence>
<dbReference type="Proteomes" id="UP001597171">
    <property type="component" value="Unassembled WGS sequence"/>
</dbReference>